<sequence>MRTCGANMQNEIKAHNGNVNCLDVGETGRVLVTGADDIGIIRRWDLNAQTICSTLNGHMKSVRTLDFNPSGEYVVSGSNDTTVR</sequence>
<evidence type="ECO:0000313" key="3">
    <source>
        <dbReference type="Proteomes" id="UP000092460"/>
    </source>
</evidence>
<protein>
    <submittedName>
        <fullName evidence="2">Uncharacterized protein</fullName>
    </submittedName>
</protein>
<dbReference type="Pfam" id="PF00400">
    <property type="entry name" value="WD40"/>
    <property type="match status" value="2"/>
</dbReference>
<dbReference type="VEuPathDB" id="VectorBase:GPPI013159"/>
<dbReference type="PROSITE" id="PS50294">
    <property type="entry name" value="WD_REPEATS_REGION"/>
    <property type="match status" value="1"/>
</dbReference>
<dbReference type="SUPFAM" id="SSF50978">
    <property type="entry name" value="WD40 repeat-like"/>
    <property type="match status" value="1"/>
</dbReference>
<organism evidence="2 3">
    <name type="scientific">Glossina palpalis gambiensis</name>
    <dbReference type="NCBI Taxonomy" id="67801"/>
    <lineage>
        <taxon>Eukaryota</taxon>
        <taxon>Metazoa</taxon>
        <taxon>Ecdysozoa</taxon>
        <taxon>Arthropoda</taxon>
        <taxon>Hexapoda</taxon>
        <taxon>Insecta</taxon>
        <taxon>Pterygota</taxon>
        <taxon>Neoptera</taxon>
        <taxon>Endopterygota</taxon>
        <taxon>Diptera</taxon>
        <taxon>Brachycera</taxon>
        <taxon>Muscomorpha</taxon>
        <taxon>Hippoboscoidea</taxon>
        <taxon>Glossinidae</taxon>
        <taxon>Glossina</taxon>
    </lineage>
</organism>
<keyword evidence="1" id="KW-0853">WD repeat</keyword>
<dbReference type="STRING" id="67801.A0A1B0AYL9"/>
<dbReference type="AlphaFoldDB" id="A0A1B0AYL9"/>
<dbReference type="PANTHER" id="PTHR19845">
    <property type="entry name" value="KATANIN P80 SUBUNIT"/>
    <property type="match status" value="1"/>
</dbReference>
<keyword evidence="3" id="KW-1185">Reference proteome</keyword>
<dbReference type="InterPro" id="IPR001680">
    <property type="entry name" value="WD40_rpt"/>
</dbReference>
<feature type="repeat" description="WD" evidence="1">
    <location>
        <begin position="55"/>
        <end position="84"/>
    </location>
</feature>
<dbReference type="GO" id="GO:0007019">
    <property type="term" value="P:microtubule depolymerization"/>
    <property type="evidence" value="ECO:0007669"/>
    <property type="project" value="TreeGrafter"/>
</dbReference>
<dbReference type="EMBL" id="JXJN01005870">
    <property type="status" value="NOT_ANNOTATED_CDS"/>
    <property type="molecule type" value="Genomic_DNA"/>
</dbReference>
<dbReference type="PANTHER" id="PTHR19845:SF0">
    <property type="entry name" value="KATANIN P80 WD40 REPEAT-CONTAINING SUBUNIT B1"/>
    <property type="match status" value="1"/>
</dbReference>
<dbReference type="PROSITE" id="PS50082">
    <property type="entry name" value="WD_REPEATS_2"/>
    <property type="match status" value="1"/>
</dbReference>
<dbReference type="InterPro" id="IPR015943">
    <property type="entry name" value="WD40/YVTN_repeat-like_dom_sf"/>
</dbReference>
<proteinExistence type="predicted"/>
<evidence type="ECO:0000256" key="1">
    <source>
        <dbReference type="PROSITE-ProRule" id="PRU00221"/>
    </source>
</evidence>
<reference evidence="2" key="2">
    <citation type="submission" date="2020-05" db="UniProtKB">
        <authorList>
            <consortium name="EnsemblMetazoa"/>
        </authorList>
    </citation>
    <scope>IDENTIFICATION</scope>
    <source>
        <strain evidence="2">IAEA</strain>
    </source>
</reference>
<dbReference type="GO" id="GO:0008352">
    <property type="term" value="C:katanin complex"/>
    <property type="evidence" value="ECO:0007669"/>
    <property type="project" value="TreeGrafter"/>
</dbReference>
<dbReference type="SMART" id="SM00320">
    <property type="entry name" value="WD40"/>
    <property type="match status" value="2"/>
</dbReference>
<evidence type="ECO:0000313" key="2">
    <source>
        <dbReference type="EnsemblMetazoa" id="GPPI013159-PA"/>
    </source>
</evidence>
<name>A0A1B0AYL9_9MUSC</name>
<dbReference type="Gene3D" id="2.130.10.10">
    <property type="entry name" value="YVTN repeat-like/Quinoprotein amine dehydrogenase"/>
    <property type="match status" value="1"/>
</dbReference>
<accession>A0A1B0AYL9</accession>
<reference evidence="3" key="1">
    <citation type="submission" date="2015-01" db="EMBL/GenBank/DDBJ databases">
        <authorList>
            <person name="Aksoy S."/>
            <person name="Warren W."/>
            <person name="Wilson R.K."/>
        </authorList>
    </citation>
    <scope>NUCLEOTIDE SEQUENCE [LARGE SCALE GENOMIC DNA]</scope>
    <source>
        <strain evidence="3">IAEA</strain>
    </source>
</reference>
<dbReference type="EnsemblMetazoa" id="GPPI013159-RA">
    <property type="protein sequence ID" value="GPPI013159-PA"/>
    <property type="gene ID" value="GPPI013159"/>
</dbReference>
<dbReference type="InterPro" id="IPR036322">
    <property type="entry name" value="WD40_repeat_dom_sf"/>
</dbReference>
<dbReference type="Proteomes" id="UP000092460">
    <property type="component" value="Unassembled WGS sequence"/>
</dbReference>